<accession>A0A3P9Q7T5</accession>
<feature type="repeat" description="FG-GAP" evidence="12">
    <location>
        <begin position="33"/>
        <end position="98"/>
    </location>
</feature>
<evidence type="ECO:0000256" key="8">
    <source>
        <dbReference type="ARBA" id="ARBA00023037"/>
    </source>
</evidence>
<dbReference type="GO" id="GO:0033627">
    <property type="term" value="P:cell adhesion mediated by integrin"/>
    <property type="evidence" value="ECO:0007669"/>
    <property type="project" value="TreeGrafter"/>
</dbReference>
<evidence type="ECO:0000256" key="6">
    <source>
        <dbReference type="ARBA" id="ARBA00022889"/>
    </source>
</evidence>
<dbReference type="GO" id="GO:0060297">
    <property type="term" value="P:regulation of sarcomere organization"/>
    <property type="evidence" value="ECO:0007669"/>
    <property type="project" value="Ensembl"/>
</dbReference>
<comment type="similarity">
    <text evidence="2 13">Belongs to the integrin alpha chain family.</text>
</comment>
<evidence type="ECO:0000256" key="5">
    <source>
        <dbReference type="ARBA" id="ARBA00022737"/>
    </source>
</evidence>
<dbReference type="InterPro" id="IPR048286">
    <property type="entry name" value="Integrin_alpha_Ig-like_3"/>
</dbReference>
<dbReference type="InterPro" id="IPR013517">
    <property type="entry name" value="FG-GAP"/>
</dbReference>
<dbReference type="Gene3D" id="2.60.40.1510">
    <property type="entry name" value="ntegrin, alpha v. Chain A, domain 3"/>
    <property type="match status" value="1"/>
</dbReference>
<dbReference type="Ensembl" id="ENSPRET00000030214.1">
    <property type="protein sequence ID" value="ENSPREP00000029873.1"/>
    <property type="gene ID" value="ENSPREG00000020187.1"/>
</dbReference>
<dbReference type="Pfam" id="PF01839">
    <property type="entry name" value="FG-GAP"/>
    <property type="match status" value="2"/>
</dbReference>
<name>A0A3P9Q7T5_POERE</name>
<evidence type="ECO:0000256" key="13">
    <source>
        <dbReference type="RuleBase" id="RU003762"/>
    </source>
</evidence>
<comment type="caution">
    <text evidence="13">Lacks conserved residue(s) required for the propagation of feature annotation.</text>
</comment>
<feature type="repeat" description="FG-GAP" evidence="12">
    <location>
        <begin position="350"/>
        <end position="405"/>
    </location>
</feature>
<evidence type="ECO:0000256" key="1">
    <source>
        <dbReference type="ARBA" id="ARBA00004479"/>
    </source>
</evidence>
<reference evidence="17" key="2">
    <citation type="submission" date="2025-08" db="UniProtKB">
        <authorList>
            <consortium name="Ensembl"/>
        </authorList>
    </citation>
    <scope>IDENTIFICATION</scope>
    <source>
        <strain evidence="17">Guanapo</strain>
    </source>
</reference>
<evidence type="ECO:0000259" key="16">
    <source>
        <dbReference type="Pfam" id="PF20806"/>
    </source>
</evidence>
<dbReference type="Gene3D" id="2.130.10.130">
    <property type="entry name" value="Integrin alpha, N-terminal"/>
    <property type="match status" value="1"/>
</dbReference>
<dbReference type="PROSITE" id="PS51470">
    <property type="entry name" value="FG_GAP"/>
    <property type="match status" value="4"/>
</dbReference>
<dbReference type="Pfam" id="PF20805">
    <property type="entry name" value="Integrin_A_Ig_2"/>
    <property type="match status" value="1"/>
</dbReference>
<dbReference type="InterPro" id="IPR013519">
    <property type="entry name" value="Int_alpha_beta-p"/>
</dbReference>
<evidence type="ECO:0000256" key="2">
    <source>
        <dbReference type="ARBA" id="ARBA00008054"/>
    </source>
</evidence>
<evidence type="ECO:0000313" key="18">
    <source>
        <dbReference type="Proteomes" id="UP000242638"/>
    </source>
</evidence>
<evidence type="ECO:0000256" key="7">
    <source>
        <dbReference type="ARBA" id="ARBA00022989"/>
    </source>
</evidence>
<feature type="transmembrane region" description="Helical" evidence="13">
    <location>
        <begin position="1038"/>
        <end position="1065"/>
    </location>
</feature>
<keyword evidence="9 13" id="KW-0472">Membrane</keyword>
<keyword evidence="10 13" id="KW-0675">Receptor</keyword>
<keyword evidence="8 13" id="KW-0401">Integrin</keyword>
<dbReference type="GO" id="GO:0098609">
    <property type="term" value="P:cell-cell adhesion"/>
    <property type="evidence" value="ECO:0007669"/>
    <property type="project" value="TreeGrafter"/>
</dbReference>
<dbReference type="InterPro" id="IPR013649">
    <property type="entry name" value="Integrin_alpha_Ig-like_1"/>
</dbReference>
<dbReference type="Pfam" id="PF20806">
    <property type="entry name" value="Integrin_A_Ig_3"/>
    <property type="match status" value="1"/>
</dbReference>
<dbReference type="Pfam" id="PF08441">
    <property type="entry name" value="Integrin_A_Ig_1"/>
    <property type="match status" value="1"/>
</dbReference>
<dbReference type="SUPFAM" id="SSF69318">
    <property type="entry name" value="Integrin alpha N-terminal domain"/>
    <property type="match status" value="1"/>
</dbReference>
<dbReference type="GO" id="GO:0060045">
    <property type="term" value="P:positive regulation of cardiac muscle cell proliferation"/>
    <property type="evidence" value="ECO:0007669"/>
    <property type="project" value="Ensembl"/>
</dbReference>
<dbReference type="SMART" id="SM00191">
    <property type="entry name" value="Int_alpha"/>
    <property type="match status" value="4"/>
</dbReference>
<dbReference type="InterPro" id="IPR048285">
    <property type="entry name" value="Integrin_alpha_Ig-like_2"/>
</dbReference>
<feature type="transmembrane region" description="Helical" evidence="13">
    <location>
        <begin position="993"/>
        <end position="1017"/>
    </location>
</feature>
<keyword evidence="18" id="KW-1185">Reference proteome</keyword>
<dbReference type="STRING" id="8081.ENSPREP00000029873"/>
<evidence type="ECO:0000256" key="3">
    <source>
        <dbReference type="ARBA" id="ARBA00022692"/>
    </source>
</evidence>
<dbReference type="GO" id="GO:0007160">
    <property type="term" value="P:cell-matrix adhesion"/>
    <property type="evidence" value="ECO:0007669"/>
    <property type="project" value="TreeGrafter"/>
</dbReference>
<keyword evidence="11" id="KW-0325">Glycoprotein</keyword>
<evidence type="ECO:0000256" key="11">
    <source>
        <dbReference type="ARBA" id="ARBA00023180"/>
    </source>
</evidence>
<keyword evidence="7 13" id="KW-1133">Transmembrane helix</keyword>
<dbReference type="GO" id="GO:0009897">
    <property type="term" value="C:external side of plasma membrane"/>
    <property type="evidence" value="ECO:0007669"/>
    <property type="project" value="TreeGrafter"/>
</dbReference>
<dbReference type="Proteomes" id="UP000242638">
    <property type="component" value="Unassembled WGS sequence"/>
</dbReference>
<evidence type="ECO:0000313" key="17">
    <source>
        <dbReference type="Ensembl" id="ENSPREP00000029873.1"/>
    </source>
</evidence>
<dbReference type="OMA" id="PRRNGMQ"/>
<dbReference type="GO" id="GO:0008305">
    <property type="term" value="C:integrin complex"/>
    <property type="evidence" value="ECO:0007669"/>
    <property type="project" value="InterPro"/>
</dbReference>
<dbReference type="GO" id="GO:0005178">
    <property type="term" value="F:integrin binding"/>
    <property type="evidence" value="ECO:0007669"/>
    <property type="project" value="TreeGrafter"/>
</dbReference>
<dbReference type="PANTHER" id="PTHR23220">
    <property type="entry name" value="INTEGRIN ALPHA"/>
    <property type="match status" value="1"/>
</dbReference>
<dbReference type="Gene3D" id="1.20.5.930">
    <property type="entry name" value="Bicelle-embedded integrin alpha(iib) transmembrane segment"/>
    <property type="match status" value="1"/>
</dbReference>
<sequence>MRNLNMFLRLILWTALAAYRGTPTCDGFNIDAKFPVIKQGKTDGSFFGFSVALHRQTKGSDKYLLLVGAPKEKANSLPNVNETGAVYACPISEDRTDCTRMDLVTSTKPSEIVEGMWLGVTVATQRSLKEGRVLACGHRYVKISTGQRRMIGKCFVRSNDLTLDNNDLWQTDSYERCNPGDDHKKEGMCNLGISGGITETDVVLGATGSNNWKGNVHLTWRDPNPDNYGTSIQRTIKDDKKNNIYIGYSVLEEQKLLSSHHNTVVTGSPRDESKGSVMLGEQIQDKIQITHTILGEQVGSYFGSSLAATDLNNDGWNDLIVGAPFYFDRNALSGGAVYVFMNENGSFQSTCTMKLTGEAFSGFGTAVAAIGDVNQDGFQDFAVGAPFHGTGRLYIWMGSKTGVSQQPSQIIEGTSVVNGNFQTFGYSINAGMDTDNNGYPDILVGSLDERVALLRARPVIHLTIDFTAEPKIVDPKNCPAANPCISVKACLSFTLSNGNKNFKKNINIPCEVEADTLFSKKPRVQFQNGVNKFTITLTQPSSSPVCRVLKLSVEDRVKDKLEPVVFSLNVTLPEHDGNPRSIEDLFPTKSPEQKLTQRTEINFQKACGVDNKCTSNLQLSAEFAHDNGTLVPRKKLVQVLQFDKSLKRIKLLVVVTNFDSSGKAAEDAHLAMLNVSIPNAIQYSGVRSDNPDVECRFDVTVMCELGNPLKAKEKVSLQLLFETSGIDLYTTAIEIQLMLSTLSEQSDLRPATAALQIESIIKPSFFPEDFEEKTKFGGTVKGEYAMHNTSDAGSLVEFTLNVNMHDEPLGDMGILAVEFDWPFEVPNGKWLLYLTKIVVNGESEMDCIPAGVINPLNLTLSESRPSQARSKRQTDENDMEEKIQLHVVEPQAAITLHPSRKSYVLDCSVGTARCVKFTCPLLNMSRTAKIRVRSRLWNSTMLEDYPNALNVRVKVRATLKLITDKPTIKMDTIDLPLTVYIEPEESVEIPYELPLWIIISAAVAGLLLLGIIILIMWKVRRLWVLNDTLQSSMLCYVMLCYVMLCYVMLCYVMLCYDTIVVAYLFQKGQSTSHNIPDCYLFIFFSYLHQ</sequence>
<dbReference type="SUPFAM" id="SSF69179">
    <property type="entry name" value="Integrin domains"/>
    <property type="match status" value="3"/>
</dbReference>
<evidence type="ECO:0000256" key="12">
    <source>
        <dbReference type="PROSITE-ProRule" id="PRU00803"/>
    </source>
</evidence>
<keyword evidence="5" id="KW-0677">Repeat</keyword>
<organism evidence="17 18">
    <name type="scientific">Poecilia reticulata</name>
    <name type="common">Guppy</name>
    <name type="synonym">Acanthophacelus reticulatus</name>
    <dbReference type="NCBI Taxonomy" id="8081"/>
    <lineage>
        <taxon>Eukaryota</taxon>
        <taxon>Metazoa</taxon>
        <taxon>Chordata</taxon>
        <taxon>Craniata</taxon>
        <taxon>Vertebrata</taxon>
        <taxon>Euteleostomi</taxon>
        <taxon>Actinopterygii</taxon>
        <taxon>Neopterygii</taxon>
        <taxon>Teleostei</taxon>
        <taxon>Neoteleostei</taxon>
        <taxon>Acanthomorphata</taxon>
        <taxon>Ovalentaria</taxon>
        <taxon>Atherinomorphae</taxon>
        <taxon>Cyprinodontiformes</taxon>
        <taxon>Poeciliidae</taxon>
        <taxon>Poeciliinae</taxon>
        <taxon>Poecilia</taxon>
    </lineage>
</organism>
<reference evidence="17" key="3">
    <citation type="submission" date="2025-09" db="UniProtKB">
        <authorList>
            <consortium name="Ensembl"/>
        </authorList>
    </citation>
    <scope>IDENTIFICATION</scope>
    <source>
        <strain evidence="17">Guanapo</strain>
    </source>
</reference>
<dbReference type="GO" id="GO:0060047">
    <property type="term" value="P:heart contraction"/>
    <property type="evidence" value="ECO:0007669"/>
    <property type="project" value="Ensembl"/>
</dbReference>
<dbReference type="PANTHER" id="PTHR23220:SF89">
    <property type="entry name" value="INTEGRIN ALPHA-3"/>
    <property type="match status" value="1"/>
</dbReference>
<dbReference type="InterPro" id="IPR028994">
    <property type="entry name" value="Integrin_alpha_N"/>
</dbReference>
<dbReference type="Gene3D" id="2.60.40.1460">
    <property type="entry name" value="Integrin domains. Chain A, domain 2"/>
    <property type="match status" value="1"/>
</dbReference>
<dbReference type="Gene3D" id="2.60.40.1530">
    <property type="entry name" value="ntegrin, alpha v. Chain A, domain 4"/>
    <property type="match status" value="1"/>
</dbReference>
<dbReference type="InterPro" id="IPR032695">
    <property type="entry name" value="Integrin_dom_sf"/>
</dbReference>
<evidence type="ECO:0000256" key="4">
    <source>
        <dbReference type="ARBA" id="ARBA00022729"/>
    </source>
</evidence>
<dbReference type="PRINTS" id="PR01185">
    <property type="entry name" value="INTEGRINA"/>
</dbReference>
<evidence type="ECO:0000259" key="15">
    <source>
        <dbReference type="Pfam" id="PF20805"/>
    </source>
</evidence>
<evidence type="ECO:0000259" key="14">
    <source>
        <dbReference type="Pfam" id="PF08441"/>
    </source>
</evidence>
<proteinExistence type="inferred from homology"/>
<keyword evidence="3 13" id="KW-0812">Transmembrane</keyword>
<dbReference type="GeneTree" id="ENSGT00940000157746"/>
<dbReference type="GO" id="GO:0050900">
    <property type="term" value="P:leukocyte migration"/>
    <property type="evidence" value="ECO:0007669"/>
    <property type="project" value="TreeGrafter"/>
</dbReference>
<dbReference type="AlphaFoldDB" id="A0A3P9Q7T5"/>
<feature type="signal peptide" evidence="13">
    <location>
        <begin position="1"/>
        <end position="27"/>
    </location>
</feature>
<feature type="domain" description="Integrin alpha third immunoglobulin-like" evidence="16">
    <location>
        <begin position="772"/>
        <end position="968"/>
    </location>
</feature>
<keyword evidence="4 13" id="KW-0732">Signal</keyword>
<comment type="subcellular location">
    <subcellularLocation>
        <location evidence="1 13">Membrane</location>
        <topology evidence="1 13">Single-pass type I membrane protein</topology>
    </subcellularLocation>
</comment>
<evidence type="ECO:0000256" key="10">
    <source>
        <dbReference type="ARBA" id="ARBA00023170"/>
    </source>
</evidence>
<protein>
    <submittedName>
        <fullName evidence="17">Integrin, alpha 3b</fullName>
    </submittedName>
</protein>
<feature type="repeat" description="FG-GAP" evidence="12">
    <location>
        <begin position="288"/>
        <end position="349"/>
    </location>
</feature>
<dbReference type="GO" id="GO:0007229">
    <property type="term" value="P:integrin-mediated signaling pathway"/>
    <property type="evidence" value="ECO:0007669"/>
    <property type="project" value="UniProtKB-KW"/>
</dbReference>
<dbReference type="Bgee" id="ENSPREG00000020187">
    <property type="expression patterns" value="Expressed in caudal fin and 1 other cell type or tissue"/>
</dbReference>
<feature type="domain" description="Integrin alpha first immunoglubulin-like" evidence="14">
    <location>
        <begin position="456"/>
        <end position="605"/>
    </location>
</feature>
<dbReference type="InterPro" id="IPR000413">
    <property type="entry name" value="Integrin_alpha"/>
</dbReference>
<feature type="domain" description="Integrin alpha second immunoglobulin-like" evidence="15">
    <location>
        <begin position="607"/>
        <end position="757"/>
    </location>
</feature>
<feature type="chain" id="PRO_5017846067" evidence="13">
    <location>
        <begin position="28"/>
        <end position="1089"/>
    </location>
</feature>
<feature type="repeat" description="FG-GAP" evidence="12">
    <location>
        <begin position="409"/>
        <end position="471"/>
    </location>
</feature>
<dbReference type="GO" id="GO:0033334">
    <property type="term" value="P:fin morphogenesis"/>
    <property type="evidence" value="ECO:0007669"/>
    <property type="project" value="Ensembl"/>
</dbReference>
<evidence type="ECO:0000256" key="9">
    <source>
        <dbReference type="ARBA" id="ARBA00023136"/>
    </source>
</evidence>
<keyword evidence="6 13" id="KW-0130">Cell adhesion</keyword>
<reference evidence="18" key="1">
    <citation type="submission" date="2013-11" db="EMBL/GenBank/DDBJ databases">
        <title>The genomic landscape of the Guanapo guppy.</title>
        <authorList>
            <person name="Kuenstner A."/>
            <person name="Dreyer C."/>
        </authorList>
    </citation>
    <scope>NUCLEOTIDE SEQUENCE</scope>
    <source>
        <strain evidence="18">Guanapo</strain>
    </source>
</reference>